<feature type="domain" description="Aminoacyl-tRNA synthetase class Ia" evidence="13">
    <location>
        <begin position="16"/>
        <end position="563"/>
    </location>
</feature>
<name>A0A371INP1_9FIRM</name>
<evidence type="ECO:0000256" key="5">
    <source>
        <dbReference type="ARBA" id="ARBA00022741"/>
    </source>
</evidence>
<comment type="subunit">
    <text evidence="2 12">Monomer.</text>
</comment>
<dbReference type="InterPro" id="IPR009080">
    <property type="entry name" value="tRNAsynth_Ia_anticodon-bd"/>
</dbReference>
<dbReference type="GO" id="GO:0005524">
    <property type="term" value="F:ATP binding"/>
    <property type="evidence" value="ECO:0007669"/>
    <property type="project" value="UniProtKB-UniRule"/>
</dbReference>
<dbReference type="Pfam" id="PF08264">
    <property type="entry name" value="Anticodon_1"/>
    <property type="match status" value="1"/>
</dbReference>
<keyword evidence="3 12" id="KW-0963">Cytoplasm</keyword>
<dbReference type="GO" id="GO:0006438">
    <property type="term" value="P:valyl-tRNA aminoacylation"/>
    <property type="evidence" value="ECO:0007669"/>
    <property type="project" value="UniProtKB-UniRule"/>
</dbReference>
<evidence type="ECO:0000259" key="15">
    <source>
        <dbReference type="Pfam" id="PF10458"/>
    </source>
</evidence>
<dbReference type="FunFam" id="1.10.287.380:FF:000001">
    <property type="entry name" value="Valine--tRNA ligase"/>
    <property type="match status" value="1"/>
</dbReference>
<evidence type="ECO:0000313" key="17">
    <source>
        <dbReference type="EMBL" id="TRW27947.1"/>
    </source>
</evidence>
<evidence type="ECO:0000256" key="12">
    <source>
        <dbReference type="HAMAP-Rule" id="MF_02004"/>
    </source>
</evidence>
<proteinExistence type="inferred from homology"/>
<comment type="subcellular location">
    <subcellularLocation>
        <location evidence="1 12">Cytoplasm</location>
    </subcellularLocation>
</comment>
<dbReference type="PANTHER" id="PTHR11946:SF93">
    <property type="entry name" value="VALINE--TRNA LIGASE, CHLOROPLASTIC_MITOCHONDRIAL 2"/>
    <property type="match status" value="1"/>
</dbReference>
<dbReference type="InterPro" id="IPR009008">
    <property type="entry name" value="Val/Leu/Ile-tRNA-synth_edit"/>
</dbReference>
<evidence type="ECO:0000313" key="16">
    <source>
        <dbReference type="EMBL" id="RDY22102.1"/>
    </source>
</evidence>
<comment type="function">
    <text evidence="12">Catalyzes the attachment of valine to tRNA(Val). As ValRS can inadvertently accommodate and process structurally similar amino acids such as threonine, to avoid such errors, it has a 'posttransfer' editing activity that hydrolyzes mischarged Thr-tRNA(Val) in a tRNA-dependent manner.</text>
</comment>
<evidence type="ECO:0000256" key="11">
    <source>
        <dbReference type="ARBA" id="ARBA00060830"/>
    </source>
</evidence>
<reference evidence="17 19" key="3">
    <citation type="submission" date="2019-07" db="EMBL/GenBank/DDBJ databases">
        <title>Criibacterium bergeronii gen. nov., sp. nov. isolated from human clinical samples.</title>
        <authorList>
            <person name="Maheux A.F."/>
            <person name="Boudreau D.K."/>
            <person name="Berube E."/>
            <person name="Brodeur S."/>
            <person name="Bernard K.A."/>
            <person name="Abed J.Y."/>
            <person name="Ducrey E."/>
            <person name="Guay E.F."/>
            <person name="Raymond F."/>
            <person name="Corbeil J."/>
            <person name="Domingo M.-C."/>
            <person name="Roy P.H."/>
            <person name="Boissinot M."/>
            <person name="Tocheva E.I."/>
            <person name="Omar R.F."/>
        </authorList>
    </citation>
    <scope>NUCLEOTIDE SEQUENCE [LARGE SCALE GENOMIC DNA]</scope>
    <source>
        <strain evidence="17 19">CCRI-24246</strain>
    </source>
</reference>
<dbReference type="OrthoDB" id="9810365at2"/>
<dbReference type="NCBIfam" id="TIGR00422">
    <property type="entry name" value="valS"/>
    <property type="match status" value="1"/>
</dbReference>
<feature type="coiled-coil region" evidence="12">
    <location>
        <begin position="812"/>
        <end position="874"/>
    </location>
</feature>
<evidence type="ECO:0000256" key="6">
    <source>
        <dbReference type="ARBA" id="ARBA00022840"/>
    </source>
</evidence>
<dbReference type="CDD" id="cd07962">
    <property type="entry name" value="Anticodon_Ia_Val"/>
    <property type="match status" value="1"/>
</dbReference>
<dbReference type="Gene3D" id="1.10.730.10">
    <property type="entry name" value="Isoleucyl-tRNA Synthetase, Domain 1"/>
    <property type="match status" value="1"/>
</dbReference>
<dbReference type="Gene3D" id="3.40.50.620">
    <property type="entry name" value="HUPs"/>
    <property type="match status" value="2"/>
</dbReference>
<dbReference type="Proteomes" id="UP000093352">
    <property type="component" value="Unassembled WGS sequence"/>
</dbReference>
<dbReference type="NCBIfam" id="NF004349">
    <property type="entry name" value="PRK05729.1"/>
    <property type="match status" value="1"/>
</dbReference>
<reference evidence="16 18" key="1">
    <citation type="journal article" date="2016" name="Genome Announc.">
        <title>Draft Genome Sequence of Criibacterium bergeronii gen. nov., sp. nov., Strain CCRI-22567T, Isolated from a Vaginal Sample from a Woman with Bacterial Vaginosis.</title>
        <authorList>
            <person name="Maheux A.F."/>
            <person name="Berube E."/>
            <person name="Boudreau D.K."/>
            <person name="Raymond F."/>
            <person name="Corbeil J."/>
            <person name="Roy P.H."/>
            <person name="Boissinot M."/>
            <person name="Omar R.F."/>
        </authorList>
    </citation>
    <scope>NUCLEOTIDE SEQUENCE [LARGE SCALE GENOMIC DNA]</scope>
    <source>
        <strain evidence="16 18">CCRI-22567</strain>
    </source>
</reference>
<dbReference type="FunFam" id="1.10.730.10:FF:000014">
    <property type="entry name" value="Valine--tRNA ligase"/>
    <property type="match status" value="1"/>
</dbReference>
<dbReference type="InterPro" id="IPR014729">
    <property type="entry name" value="Rossmann-like_a/b/a_fold"/>
</dbReference>
<evidence type="ECO:0000256" key="8">
    <source>
        <dbReference type="ARBA" id="ARBA00023054"/>
    </source>
</evidence>
<comment type="similarity">
    <text evidence="11 12">Belongs to the class-I aminoacyl-tRNA synthetase family. ValS type 1 subfamily.</text>
</comment>
<evidence type="ECO:0000256" key="4">
    <source>
        <dbReference type="ARBA" id="ARBA00022598"/>
    </source>
</evidence>
<dbReference type="EC" id="6.1.1.9" evidence="12"/>
<dbReference type="RefSeq" id="WP_068914269.1">
    <property type="nucleotide sequence ID" value="NZ_MBEW02000002.1"/>
</dbReference>
<keyword evidence="6 12" id="KW-0067">ATP-binding</keyword>
<evidence type="ECO:0000256" key="10">
    <source>
        <dbReference type="ARBA" id="ARBA00047552"/>
    </source>
</evidence>
<feature type="binding site" evidence="12">
    <location>
        <position position="528"/>
    </location>
    <ligand>
        <name>ATP</name>
        <dbReference type="ChEBI" id="CHEBI:30616"/>
    </ligand>
</feature>
<dbReference type="InterPro" id="IPR033705">
    <property type="entry name" value="Anticodon_Ia_Val"/>
</dbReference>
<gene>
    <name evidence="12" type="primary">valS</name>
    <name evidence="16" type="ORF">BBG48_001800</name>
    <name evidence="17" type="ORF">FL857_02840</name>
</gene>
<dbReference type="InterPro" id="IPR013155">
    <property type="entry name" value="M/V/L/I-tRNA-synth_anticd-bd"/>
</dbReference>
<evidence type="ECO:0000313" key="19">
    <source>
        <dbReference type="Proteomes" id="UP000319424"/>
    </source>
</evidence>
<keyword evidence="8 12" id="KW-0175">Coiled coil</keyword>
<dbReference type="AlphaFoldDB" id="A0A371INP1"/>
<keyword evidence="4 12" id="KW-0436">Ligase</keyword>
<dbReference type="InterPro" id="IPR019499">
    <property type="entry name" value="Val-tRNA_synth_tRNA-bd"/>
</dbReference>
<dbReference type="STRING" id="1871336.BBG48_07620"/>
<dbReference type="SUPFAM" id="SSF52374">
    <property type="entry name" value="Nucleotidylyl transferase"/>
    <property type="match status" value="1"/>
</dbReference>
<dbReference type="SUPFAM" id="SSF50677">
    <property type="entry name" value="ValRS/IleRS/LeuRS editing domain"/>
    <property type="match status" value="1"/>
</dbReference>
<dbReference type="InterPro" id="IPR037118">
    <property type="entry name" value="Val-tRNA_synth_C_sf"/>
</dbReference>
<dbReference type="InterPro" id="IPR002303">
    <property type="entry name" value="Valyl-tRNA_ligase"/>
</dbReference>
<dbReference type="FunFam" id="3.40.50.620:FF:000032">
    <property type="entry name" value="Valine--tRNA ligase"/>
    <property type="match status" value="1"/>
</dbReference>
<organism evidence="16 18">
    <name type="scientific">Criibacterium bergeronii</name>
    <dbReference type="NCBI Taxonomy" id="1871336"/>
    <lineage>
        <taxon>Bacteria</taxon>
        <taxon>Bacillati</taxon>
        <taxon>Bacillota</taxon>
        <taxon>Clostridia</taxon>
        <taxon>Peptostreptococcales</taxon>
        <taxon>Filifactoraceae</taxon>
        <taxon>Criibacterium</taxon>
    </lineage>
</organism>
<evidence type="ECO:0000313" key="18">
    <source>
        <dbReference type="Proteomes" id="UP000093352"/>
    </source>
</evidence>
<feature type="domain" description="Valyl-tRNA synthetase tRNA-binding arm" evidence="15">
    <location>
        <begin position="814"/>
        <end position="878"/>
    </location>
</feature>
<keyword evidence="18" id="KW-1185">Reference proteome</keyword>
<protein>
    <recommendedName>
        <fullName evidence="12">Valine--tRNA ligase</fullName>
        <ecNumber evidence="12">6.1.1.9</ecNumber>
    </recommendedName>
    <alternativeName>
        <fullName evidence="12">Valyl-tRNA synthetase</fullName>
        <shortName evidence="12">ValRS</shortName>
    </alternativeName>
</protein>
<dbReference type="PANTHER" id="PTHR11946">
    <property type="entry name" value="VALYL-TRNA SYNTHETASES"/>
    <property type="match status" value="1"/>
</dbReference>
<accession>A0A371INP1</accession>
<dbReference type="InterPro" id="IPR002300">
    <property type="entry name" value="aa-tRNA-synth_Ia"/>
</dbReference>
<comment type="domain">
    <text evidence="12">ValRS has two distinct active sites: one for aminoacylation and one for editing. The misactivated threonine is translocated from the active site to the editing site.</text>
</comment>
<dbReference type="SUPFAM" id="SSF47323">
    <property type="entry name" value="Anticodon-binding domain of a subclass of class I aminoacyl-tRNA synthetases"/>
    <property type="match status" value="1"/>
</dbReference>
<evidence type="ECO:0000256" key="2">
    <source>
        <dbReference type="ARBA" id="ARBA00011245"/>
    </source>
</evidence>
<dbReference type="InterPro" id="IPR001412">
    <property type="entry name" value="aa-tRNA-synth_I_CS"/>
</dbReference>
<evidence type="ECO:0000259" key="13">
    <source>
        <dbReference type="Pfam" id="PF00133"/>
    </source>
</evidence>
<dbReference type="Pfam" id="PF10458">
    <property type="entry name" value="Val_tRNA-synt_C"/>
    <property type="match status" value="1"/>
</dbReference>
<comment type="domain">
    <text evidence="12">The C-terminal coiled-coil domain is crucial for aminoacylation activity.</text>
</comment>
<evidence type="ECO:0000256" key="9">
    <source>
        <dbReference type="ARBA" id="ARBA00023146"/>
    </source>
</evidence>
<evidence type="ECO:0000256" key="3">
    <source>
        <dbReference type="ARBA" id="ARBA00022490"/>
    </source>
</evidence>
<keyword evidence="7 12" id="KW-0648">Protein biosynthesis</keyword>
<dbReference type="HAMAP" id="MF_02004">
    <property type="entry name" value="Val_tRNA_synth_type1"/>
    <property type="match status" value="1"/>
</dbReference>
<dbReference type="FunFam" id="3.90.740.10:FF:000005">
    <property type="entry name" value="Valine--tRNA ligase, mitochondrial"/>
    <property type="match status" value="1"/>
</dbReference>
<reference evidence="16" key="2">
    <citation type="submission" date="2018-07" db="EMBL/GenBank/DDBJ databases">
        <authorList>
            <person name="Quirk P.G."/>
            <person name="Krulwich T.A."/>
        </authorList>
    </citation>
    <scope>NUCLEOTIDE SEQUENCE</scope>
    <source>
        <strain evidence="16">CCRI-22567</strain>
    </source>
</reference>
<dbReference type="Pfam" id="PF00133">
    <property type="entry name" value="tRNA-synt_1"/>
    <property type="match status" value="1"/>
</dbReference>
<dbReference type="CDD" id="cd00817">
    <property type="entry name" value="ValRS_core"/>
    <property type="match status" value="1"/>
</dbReference>
<dbReference type="EMBL" id="VJXW01000003">
    <property type="protein sequence ID" value="TRW27947.1"/>
    <property type="molecule type" value="Genomic_DNA"/>
</dbReference>
<feature type="short sequence motif" description="'HIGH' region" evidence="12">
    <location>
        <begin position="45"/>
        <end position="55"/>
    </location>
</feature>
<dbReference type="GO" id="GO:0005829">
    <property type="term" value="C:cytosol"/>
    <property type="evidence" value="ECO:0007669"/>
    <property type="project" value="TreeGrafter"/>
</dbReference>
<dbReference type="PRINTS" id="PR00986">
    <property type="entry name" value="TRNASYNTHVAL"/>
</dbReference>
<dbReference type="InterPro" id="IPR010978">
    <property type="entry name" value="tRNA-bd_arm"/>
</dbReference>
<dbReference type="FunFam" id="3.40.50.620:FF:000098">
    <property type="entry name" value="Valine--tRNA ligase"/>
    <property type="match status" value="1"/>
</dbReference>
<dbReference type="GO" id="GO:0004832">
    <property type="term" value="F:valine-tRNA ligase activity"/>
    <property type="evidence" value="ECO:0007669"/>
    <property type="project" value="UniProtKB-UniRule"/>
</dbReference>
<keyword evidence="9 12" id="KW-0030">Aminoacyl-tRNA synthetase</keyword>
<dbReference type="Gene3D" id="1.10.287.380">
    <property type="entry name" value="Valyl-tRNA synthetase, C-terminal domain"/>
    <property type="match status" value="1"/>
</dbReference>
<dbReference type="GO" id="GO:0002161">
    <property type="term" value="F:aminoacyl-tRNA deacylase activity"/>
    <property type="evidence" value="ECO:0007669"/>
    <property type="project" value="InterPro"/>
</dbReference>
<evidence type="ECO:0000256" key="7">
    <source>
        <dbReference type="ARBA" id="ARBA00022917"/>
    </source>
</evidence>
<evidence type="ECO:0000259" key="14">
    <source>
        <dbReference type="Pfam" id="PF08264"/>
    </source>
</evidence>
<dbReference type="EMBL" id="MBEW02000002">
    <property type="protein sequence ID" value="RDY22102.1"/>
    <property type="molecule type" value="Genomic_DNA"/>
</dbReference>
<feature type="short sequence motif" description="'KMSKS' region" evidence="12">
    <location>
        <begin position="525"/>
        <end position="529"/>
    </location>
</feature>
<keyword evidence="5 12" id="KW-0547">Nucleotide-binding</keyword>
<dbReference type="Proteomes" id="UP000319424">
    <property type="component" value="Unassembled WGS sequence"/>
</dbReference>
<dbReference type="SUPFAM" id="SSF46589">
    <property type="entry name" value="tRNA-binding arm"/>
    <property type="match status" value="1"/>
</dbReference>
<comment type="caution">
    <text evidence="16">The sequence shown here is derived from an EMBL/GenBank/DDBJ whole genome shotgun (WGS) entry which is preliminary data.</text>
</comment>
<evidence type="ECO:0000256" key="1">
    <source>
        <dbReference type="ARBA" id="ARBA00004496"/>
    </source>
</evidence>
<feature type="domain" description="Methionyl/Valyl/Leucyl/Isoleucyl-tRNA synthetase anticodon-binding" evidence="14">
    <location>
        <begin position="609"/>
        <end position="755"/>
    </location>
</feature>
<sequence length="880" mass="101969">MENLEKTYSPKEFEDKIYKKWEEGEYFKAHINKGKKTYSIVLPPPNITGQLHMGHALDHTLQDILIRFKRMQGYDTLWQPGTDHASIATEVKVVDKIRAEEGKTKEELGREEFLKRAWEWKEEYGGRIVSQMKKLGDSCDWRRERFTMDEGCNKAVVEFFVRLYEDGYIYKGNRIINWCPSCKTSLSDAEVDHEDTPGNFYHVKYQIEGTKDFVELATTRPETMFGDTAIAVNPNDERYKSLVGKNVILPIVNKPIPIIEDDYVDMEFGTGVVKITPCHDPNDFEVGLRHDLPQVLVIGEDGKMNKNAGKYEGQDRFEARKNVVKELEELGNLVKIEPHDHSVGHCYRCHSIVEPMTSKQWFVKMQELAKPAIKVLKENELKFVPDTFDKIYLNWLENIRDWNISRQLWWGHRIPAYYCQKCGEMVVSREEVHTCPKCGSAMKQDEDVLDTWFSSALWPLSTLGWNSDDESFLEHYFPTNCLVTGYDIIFFWVIRMVFSSMYLKKEVPFNDVFIHGLVRDSQGRKMSKSLGNGIDPLQVIDDYGADALRLTLVTGNSPGNDMRYYDEKVIASRNFANKIWNSARFILMNIDEANEITIDDALKDLEIADEWILHRLNQVIEQMTANLEKYELGMAVSKLYDFTWDEFCDWYIELTKKRIYLDGDAKSKKVALAVLKYVLKNILKLLHPFMPFVTEEIWSHLGEEDMLIVASWPEFDEKFVFENSDKSMEEVISAITKIRNARQGMNIPPSKKAKLFVEILDQSNANIFKDTTEYFVSVGGASEVLFDSETMPQDVIKIITQYANLYIPTGELVDYEKEKQRLTKEKEKLVSEIDRVDKKLANKGFVEKAPAALIEEEKAKKEKFVKMLEEVNASLAKINK</sequence>
<dbReference type="PROSITE" id="PS00178">
    <property type="entry name" value="AA_TRNA_LIGASE_I"/>
    <property type="match status" value="1"/>
</dbReference>
<comment type="catalytic activity">
    <reaction evidence="10 12">
        <text>tRNA(Val) + L-valine + ATP = L-valyl-tRNA(Val) + AMP + diphosphate</text>
        <dbReference type="Rhea" id="RHEA:10704"/>
        <dbReference type="Rhea" id="RHEA-COMP:9672"/>
        <dbReference type="Rhea" id="RHEA-COMP:9708"/>
        <dbReference type="ChEBI" id="CHEBI:30616"/>
        <dbReference type="ChEBI" id="CHEBI:33019"/>
        <dbReference type="ChEBI" id="CHEBI:57762"/>
        <dbReference type="ChEBI" id="CHEBI:78442"/>
        <dbReference type="ChEBI" id="CHEBI:78537"/>
        <dbReference type="ChEBI" id="CHEBI:456215"/>
        <dbReference type="EC" id="6.1.1.9"/>
    </reaction>
</comment>